<evidence type="ECO:0000313" key="1">
    <source>
        <dbReference type="EMBL" id="CAG6769348.1"/>
    </source>
</evidence>
<organism evidence="1">
    <name type="scientific">Cacopsylla melanoneura</name>
    <dbReference type="NCBI Taxonomy" id="428564"/>
    <lineage>
        <taxon>Eukaryota</taxon>
        <taxon>Metazoa</taxon>
        <taxon>Ecdysozoa</taxon>
        <taxon>Arthropoda</taxon>
        <taxon>Hexapoda</taxon>
        <taxon>Insecta</taxon>
        <taxon>Pterygota</taxon>
        <taxon>Neoptera</taxon>
        <taxon>Paraneoptera</taxon>
        <taxon>Hemiptera</taxon>
        <taxon>Sternorrhyncha</taxon>
        <taxon>Psylloidea</taxon>
        <taxon>Psyllidae</taxon>
        <taxon>Psyllinae</taxon>
        <taxon>Cacopsylla</taxon>
    </lineage>
</organism>
<proteinExistence type="predicted"/>
<dbReference type="AlphaFoldDB" id="A0A8D9EWU3"/>
<dbReference type="EMBL" id="HBUF01578705">
    <property type="protein sequence ID" value="CAG6769348.1"/>
    <property type="molecule type" value="Transcribed_RNA"/>
</dbReference>
<name>A0A8D9EWU3_9HEMI</name>
<reference evidence="1" key="1">
    <citation type="submission" date="2021-05" db="EMBL/GenBank/DDBJ databases">
        <authorList>
            <person name="Alioto T."/>
            <person name="Alioto T."/>
            <person name="Gomez Garrido J."/>
        </authorList>
    </citation>
    <scope>NUCLEOTIDE SEQUENCE</scope>
</reference>
<protein>
    <submittedName>
        <fullName evidence="1">Uncharacterized protein</fullName>
    </submittedName>
</protein>
<accession>A0A8D9EWU3</accession>
<sequence>METIEAPLLVNIQIKHKELRSMVVKRESYFISHTLVYGLQNNLYCQIIYLASTTHVCSLKQPFQMRVILPEVYPYSQLRVILPEGYPYSQLRVISPASTTASYVHSSNILN</sequence>